<dbReference type="Gene3D" id="3.30.930.10">
    <property type="entry name" value="Bira Bifunctional Protein, Domain 2"/>
    <property type="match status" value="1"/>
</dbReference>
<protein>
    <recommendedName>
        <fullName evidence="5">biotin--[biotin carboxyl-carrier protein] ligase</fullName>
        <ecNumber evidence="5">6.3.4.15</ecNumber>
    </recommendedName>
</protein>
<dbReference type="Proteomes" id="UP000185628">
    <property type="component" value="Unassembled WGS sequence"/>
</dbReference>
<proteinExistence type="predicted"/>
<keyword evidence="4" id="KW-0092">Biotin</keyword>
<evidence type="ECO:0000256" key="5">
    <source>
        <dbReference type="ARBA" id="ARBA00024227"/>
    </source>
</evidence>
<organism evidence="7 8">
    <name type="scientific">Bowdeniella nasicola</name>
    <dbReference type="NCBI Taxonomy" id="208480"/>
    <lineage>
        <taxon>Bacteria</taxon>
        <taxon>Bacillati</taxon>
        <taxon>Actinomycetota</taxon>
        <taxon>Actinomycetes</taxon>
        <taxon>Actinomycetales</taxon>
        <taxon>Actinomycetaceae</taxon>
        <taxon>Bowdeniella</taxon>
    </lineage>
</organism>
<evidence type="ECO:0000256" key="3">
    <source>
        <dbReference type="ARBA" id="ARBA00022840"/>
    </source>
</evidence>
<dbReference type="RefSeq" id="WP_073716529.1">
    <property type="nucleotide sequence ID" value="NZ_MQVR01000030.1"/>
</dbReference>
<dbReference type="PANTHER" id="PTHR12835:SF5">
    <property type="entry name" value="BIOTIN--PROTEIN LIGASE"/>
    <property type="match status" value="1"/>
</dbReference>
<evidence type="ECO:0000256" key="2">
    <source>
        <dbReference type="ARBA" id="ARBA00022741"/>
    </source>
</evidence>
<evidence type="ECO:0000313" key="7">
    <source>
        <dbReference type="EMBL" id="OKL54017.1"/>
    </source>
</evidence>
<dbReference type="OrthoDB" id="9807064at2"/>
<name>A0A1Q5Q2H7_9ACTO</name>
<keyword evidence="1 7" id="KW-0436">Ligase</keyword>
<dbReference type="EMBL" id="MQVR01000030">
    <property type="protein sequence ID" value="OKL54017.1"/>
    <property type="molecule type" value="Genomic_DNA"/>
</dbReference>
<dbReference type="SUPFAM" id="SSF55681">
    <property type="entry name" value="Class II aaRS and biotin synthetases"/>
    <property type="match status" value="1"/>
</dbReference>
<dbReference type="Pfam" id="PF03099">
    <property type="entry name" value="BPL_LplA_LipB"/>
    <property type="match status" value="1"/>
</dbReference>
<reference evidence="8" key="1">
    <citation type="submission" date="2016-12" db="EMBL/GenBank/DDBJ databases">
        <authorList>
            <person name="Meng X."/>
        </authorList>
    </citation>
    <scope>NUCLEOTIDE SEQUENCE [LARGE SCALE GENOMIC DNA]</scope>
    <source>
        <strain evidence="8">DSM 19116</strain>
    </source>
</reference>
<dbReference type="PANTHER" id="PTHR12835">
    <property type="entry name" value="BIOTIN PROTEIN LIGASE"/>
    <property type="match status" value="1"/>
</dbReference>
<dbReference type="InterPro" id="IPR045864">
    <property type="entry name" value="aa-tRNA-synth_II/BPL/LPL"/>
</dbReference>
<dbReference type="EC" id="6.3.4.15" evidence="5"/>
<feature type="domain" description="BPL/LPL catalytic" evidence="6">
    <location>
        <begin position="1"/>
        <end position="186"/>
    </location>
</feature>
<dbReference type="InterPro" id="IPR003142">
    <property type="entry name" value="BPL_C"/>
</dbReference>
<dbReference type="GO" id="GO:0005737">
    <property type="term" value="C:cytoplasm"/>
    <property type="evidence" value="ECO:0007669"/>
    <property type="project" value="TreeGrafter"/>
</dbReference>
<keyword evidence="3" id="KW-0067">ATP-binding</keyword>
<keyword evidence="2" id="KW-0547">Nucleotide-binding</keyword>
<accession>A0A1Q5Q2H7</accession>
<dbReference type="Gene3D" id="2.30.30.100">
    <property type="match status" value="1"/>
</dbReference>
<evidence type="ECO:0000256" key="1">
    <source>
        <dbReference type="ARBA" id="ARBA00022598"/>
    </source>
</evidence>
<dbReference type="InterPro" id="IPR004408">
    <property type="entry name" value="Biotin_CoA_COase_ligase"/>
</dbReference>
<dbReference type="GO" id="GO:0004077">
    <property type="term" value="F:biotin--[biotin carboxyl-carrier protein] ligase activity"/>
    <property type="evidence" value="ECO:0007669"/>
    <property type="project" value="UniProtKB-EC"/>
</dbReference>
<dbReference type="Pfam" id="PF02237">
    <property type="entry name" value="BPL_C"/>
    <property type="match status" value="1"/>
</dbReference>
<gene>
    <name evidence="7" type="ORF">BSZ39_06320</name>
</gene>
<evidence type="ECO:0000256" key="4">
    <source>
        <dbReference type="ARBA" id="ARBA00023267"/>
    </source>
</evidence>
<dbReference type="InterPro" id="IPR004143">
    <property type="entry name" value="BPL_LPL_catalytic"/>
</dbReference>
<evidence type="ECO:0000259" key="6">
    <source>
        <dbReference type="PROSITE" id="PS51733"/>
    </source>
</evidence>
<evidence type="ECO:0000313" key="8">
    <source>
        <dbReference type="Proteomes" id="UP000185628"/>
    </source>
</evidence>
<dbReference type="GO" id="GO:0005524">
    <property type="term" value="F:ATP binding"/>
    <property type="evidence" value="ECO:0007669"/>
    <property type="project" value="UniProtKB-KW"/>
</dbReference>
<keyword evidence="8" id="KW-1185">Reference proteome</keyword>
<sequence>MSTIRWVETTGSTSTDLLARCSAGEAAGGDALATFDQRAGRGRAGAEWVTAPGMGLALSVAIDASGVDLSNVASLVHPVGLAVRTVIAEAGAAGAALAWPNDIVVPYPEAVEGWGRWRKLGGILCERHASGLIIAGIGVNLDYPADRLPVAWATSLRQAAPEWDGDREALAERIVAEVCVADAHWREHGGNLSYLAEELARSSAWRDTVITARAGAHTLGGTFRGVDDSGAALIETPGGIERWISGEIRHVRAACDDGYTEECDRPR</sequence>
<dbReference type="AlphaFoldDB" id="A0A1Q5Q2H7"/>
<dbReference type="NCBIfam" id="TIGR00121">
    <property type="entry name" value="birA_ligase"/>
    <property type="match status" value="1"/>
</dbReference>
<dbReference type="InterPro" id="IPR008988">
    <property type="entry name" value="Transcriptional_repressor_C"/>
</dbReference>
<dbReference type="SUPFAM" id="SSF50037">
    <property type="entry name" value="C-terminal domain of transcriptional repressors"/>
    <property type="match status" value="1"/>
</dbReference>
<dbReference type="PROSITE" id="PS51733">
    <property type="entry name" value="BPL_LPL_CATALYTIC"/>
    <property type="match status" value="1"/>
</dbReference>
<comment type="caution">
    <text evidence="7">The sequence shown here is derived from an EMBL/GenBank/DDBJ whole genome shotgun (WGS) entry which is preliminary data.</text>
</comment>